<accession>X1TVW1</accession>
<evidence type="ECO:0000313" key="1">
    <source>
        <dbReference type="EMBL" id="GAI84184.1"/>
    </source>
</evidence>
<name>X1TVW1_9ZZZZ</name>
<proteinExistence type="predicted"/>
<organism evidence="1">
    <name type="scientific">marine sediment metagenome</name>
    <dbReference type="NCBI Taxonomy" id="412755"/>
    <lineage>
        <taxon>unclassified sequences</taxon>
        <taxon>metagenomes</taxon>
        <taxon>ecological metagenomes</taxon>
    </lineage>
</organism>
<dbReference type="EMBL" id="BARW01011107">
    <property type="protein sequence ID" value="GAI84184.1"/>
    <property type="molecule type" value="Genomic_DNA"/>
</dbReference>
<comment type="caution">
    <text evidence="1">The sequence shown here is derived from an EMBL/GenBank/DDBJ whole genome shotgun (WGS) entry which is preliminary data.</text>
</comment>
<sequence>TLATQSKFTARDIIAAYSKYMIDRSEAGSLLRTVGVRPENVEVIISSADYKRQWELTESRIAAVKNLYKKEVYDENKARSELLRLDLPAVRVDVLMSQWYIDEKDKPARLWTTAQTLGFMAAGLITQARGKQELENIGYDAEHINVYLQASK</sequence>
<reference evidence="1" key="1">
    <citation type="journal article" date="2014" name="Front. Microbiol.">
        <title>High frequency of phylogenetically diverse reductive dehalogenase-homologous genes in deep subseafloor sedimentary metagenomes.</title>
        <authorList>
            <person name="Kawai M."/>
            <person name="Futagami T."/>
            <person name="Toyoda A."/>
            <person name="Takaki Y."/>
            <person name="Nishi S."/>
            <person name="Hori S."/>
            <person name="Arai W."/>
            <person name="Tsubouchi T."/>
            <person name="Morono Y."/>
            <person name="Uchiyama I."/>
            <person name="Ito T."/>
            <person name="Fujiyama A."/>
            <person name="Inagaki F."/>
            <person name="Takami H."/>
        </authorList>
    </citation>
    <scope>NUCLEOTIDE SEQUENCE</scope>
    <source>
        <strain evidence="1">Expedition CK06-06</strain>
    </source>
</reference>
<feature type="non-terminal residue" evidence="1">
    <location>
        <position position="1"/>
    </location>
</feature>
<protein>
    <submittedName>
        <fullName evidence="1">Uncharacterized protein</fullName>
    </submittedName>
</protein>
<dbReference type="AlphaFoldDB" id="X1TVW1"/>
<gene>
    <name evidence="1" type="ORF">S12H4_21566</name>
</gene>